<dbReference type="Proteomes" id="UP001295423">
    <property type="component" value="Unassembled WGS sequence"/>
</dbReference>
<sequence length="705" mass="80050">MSSMGYRSTTVKGLKQLKAPEEDGTEQDLEDFLTSLTDEAIIRWTDGGDVGFVLEENAEPEIKEPDPLTAAEEADARKVKAYDRLMDKYEDRKDAYRANTVAMFQLIMSNVTTTMRNKIKSTDGHLAASKNKDLVWPMSTIDDIVSGYEEGIAPAELALDDALEQIFKMRQKGSKSNEAFVKTMLRAIKAYERRGGPFLWTPAKEKELKSAVESAKSKFTAASATGTAVMTKEQEDDVRRVKKKMIKDRSIAMSILKRTDKERFGDLMKEFRTMSPDAVAEITMIADDSPQQEQERIGTLRFLSPRQLVKRDKSVSFGEPTTLSTPPSPVACASTRDTTRAIVPLPRMEREQNWKLLSVSESTDHIFSNLRYLTGKKATTDGEILRLHTSGGTRDTTQKGHFGGFTVWYNPRCLANILSLALVAEQFRVTLDTETENAFSVHISEGHVMKFECIAPGLYVYDATSVDMSKLNVAFNFLQTVADNKATFAKRDLRKANQAVLLNRRTNHMAEDKFVRVVQDNWIRNCPVTVGDVRRSHSIYGPPLPPVKGRTRYQSSARVKETDIVQIPKSLYEDLKNMTLCVDFYYVNGVTVFQSISRRIDYRTVSFPISRTKGSIVEELKDIFKLYNARGFRITEIHADNEFGKVEKDVLPARLVCCEVDDHVPEIERSVQTMKNDSRSTCHASHYQDWSCFSQRFWIRRTKYE</sequence>
<evidence type="ECO:0000313" key="3">
    <source>
        <dbReference type="Proteomes" id="UP001295423"/>
    </source>
</evidence>
<dbReference type="AlphaFoldDB" id="A0AAD2G206"/>
<evidence type="ECO:0000256" key="1">
    <source>
        <dbReference type="SAM" id="MobiDB-lite"/>
    </source>
</evidence>
<evidence type="ECO:0000313" key="2">
    <source>
        <dbReference type="EMBL" id="CAJ1959904.1"/>
    </source>
</evidence>
<keyword evidence="3" id="KW-1185">Reference proteome</keyword>
<accession>A0AAD2G206</accession>
<name>A0AAD2G206_9STRA</name>
<protein>
    <submittedName>
        <fullName evidence="2">Uncharacterized protein</fullName>
    </submittedName>
</protein>
<gene>
    <name evidence="2" type="ORF">CYCCA115_LOCUS18323</name>
</gene>
<comment type="caution">
    <text evidence="2">The sequence shown here is derived from an EMBL/GenBank/DDBJ whole genome shotgun (WGS) entry which is preliminary data.</text>
</comment>
<reference evidence="2" key="1">
    <citation type="submission" date="2023-08" db="EMBL/GenBank/DDBJ databases">
        <authorList>
            <person name="Audoor S."/>
            <person name="Bilcke G."/>
        </authorList>
    </citation>
    <scope>NUCLEOTIDE SEQUENCE</scope>
</reference>
<proteinExistence type="predicted"/>
<feature type="region of interest" description="Disordered" evidence="1">
    <location>
        <begin position="314"/>
        <end position="333"/>
    </location>
</feature>
<organism evidence="2 3">
    <name type="scientific">Cylindrotheca closterium</name>
    <dbReference type="NCBI Taxonomy" id="2856"/>
    <lineage>
        <taxon>Eukaryota</taxon>
        <taxon>Sar</taxon>
        <taxon>Stramenopiles</taxon>
        <taxon>Ochrophyta</taxon>
        <taxon>Bacillariophyta</taxon>
        <taxon>Bacillariophyceae</taxon>
        <taxon>Bacillariophycidae</taxon>
        <taxon>Bacillariales</taxon>
        <taxon>Bacillariaceae</taxon>
        <taxon>Cylindrotheca</taxon>
    </lineage>
</organism>
<feature type="region of interest" description="Disordered" evidence="1">
    <location>
        <begin position="1"/>
        <end position="26"/>
    </location>
</feature>
<dbReference type="EMBL" id="CAKOGP040002028">
    <property type="protein sequence ID" value="CAJ1959904.1"/>
    <property type="molecule type" value="Genomic_DNA"/>
</dbReference>
<feature type="compositionally biased region" description="Polar residues" evidence="1">
    <location>
        <begin position="1"/>
        <end position="11"/>
    </location>
</feature>